<evidence type="ECO:0000313" key="3">
    <source>
        <dbReference type="Proteomes" id="UP000002011"/>
    </source>
</evidence>
<evidence type="ECO:0000313" key="2">
    <source>
        <dbReference type="EMBL" id="ACT93856.1"/>
    </source>
</evidence>
<dbReference type="Pfam" id="PF15919">
    <property type="entry name" value="HicB_lk_antitox"/>
    <property type="match status" value="1"/>
</dbReference>
<keyword evidence="3" id="KW-1185">Reference proteome</keyword>
<dbReference type="Proteomes" id="UP000002011">
    <property type="component" value="Chromosome"/>
</dbReference>
<dbReference type="PANTHER" id="PTHR34504:SF2">
    <property type="entry name" value="UPF0150 PROTEIN SSL0259"/>
    <property type="match status" value="1"/>
</dbReference>
<dbReference type="InterPro" id="IPR051404">
    <property type="entry name" value="TA_system_antitoxin"/>
</dbReference>
<reference evidence="2 3" key="1">
    <citation type="journal article" date="2009" name="Stand. Genomic Sci.">
        <title>Complete genome sequence of Dyadobacter fermentans type strain (NS114).</title>
        <authorList>
            <person name="Lang E."/>
            <person name="Lapidus A."/>
            <person name="Chertkov O."/>
            <person name="Brettin T."/>
            <person name="Detter J.C."/>
            <person name="Han C."/>
            <person name="Copeland A."/>
            <person name="Glavina Del Rio T."/>
            <person name="Nolan M."/>
            <person name="Chen F."/>
            <person name="Lucas S."/>
            <person name="Tice H."/>
            <person name="Cheng J.F."/>
            <person name="Land M."/>
            <person name="Hauser L."/>
            <person name="Chang Y.J."/>
            <person name="Jeffries C.D."/>
            <person name="Kopitz M."/>
            <person name="Bruce D."/>
            <person name="Goodwin L."/>
            <person name="Pitluck S."/>
            <person name="Ovchinnikova G."/>
            <person name="Pati A."/>
            <person name="Ivanova N."/>
            <person name="Mavrommatis K."/>
            <person name="Chen A."/>
            <person name="Palaniappan K."/>
            <person name="Chain P."/>
            <person name="Bristow J."/>
            <person name="Eisen J.A."/>
            <person name="Markowitz V."/>
            <person name="Hugenholtz P."/>
            <person name="Goker M."/>
            <person name="Rohde M."/>
            <person name="Kyrpides N.C."/>
            <person name="Klenk H.P."/>
        </authorList>
    </citation>
    <scope>NUCLEOTIDE SEQUENCE [LARGE SCALE GENOMIC DNA]</scope>
    <source>
        <strain evidence="3">ATCC 700827 / DSM 18053 / CIP 107007 / KCTC 52180 / NS114</strain>
    </source>
</reference>
<accession>C6W2K2</accession>
<dbReference type="STRING" id="471854.Dfer_2639"/>
<feature type="domain" description="HicB-like antitoxin of toxin-antitoxin system" evidence="1">
    <location>
        <begin position="12"/>
        <end position="64"/>
    </location>
</feature>
<dbReference type="AlphaFoldDB" id="C6W2K2"/>
<dbReference type="HOGENOM" id="CLU_114047_5_2_10"/>
<dbReference type="InterPro" id="IPR035069">
    <property type="entry name" value="TTHA1013/TTHA0281-like"/>
</dbReference>
<dbReference type="EMBL" id="CP001619">
    <property type="protein sequence ID" value="ACT93856.1"/>
    <property type="molecule type" value="Genomic_DNA"/>
</dbReference>
<sequence>MSSNHQLIIYWSDEDQSFIVEVPELPGCMANGATQSEALANAQRVIDEWIATAKELGREIPKAKGKLMYA</sequence>
<gene>
    <name evidence="2" type="ordered locus">Dfer_2639</name>
</gene>
<dbReference type="PANTHER" id="PTHR34504">
    <property type="entry name" value="ANTITOXIN HICB"/>
    <property type="match status" value="1"/>
</dbReference>
<dbReference type="Gene3D" id="3.30.160.250">
    <property type="match status" value="1"/>
</dbReference>
<dbReference type="InterPro" id="IPR031807">
    <property type="entry name" value="HicB-like"/>
</dbReference>
<organism evidence="2 3">
    <name type="scientific">Dyadobacter fermentans (strain ATCC 700827 / DSM 18053 / CIP 107007 / KCTC 52180 / NS114)</name>
    <dbReference type="NCBI Taxonomy" id="471854"/>
    <lineage>
        <taxon>Bacteria</taxon>
        <taxon>Pseudomonadati</taxon>
        <taxon>Bacteroidota</taxon>
        <taxon>Cytophagia</taxon>
        <taxon>Cytophagales</taxon>
        <taxon>Spirosomataceae</taxon>
        <taxon>Dyadobacter</taxon>
    </lineage>
</organism>
<evidence type="ECO:0000259" key="1">
    <source>
        <dbReference type="Pfam" id="PF15919"/>
    </source>
</evidence>
<proteinExistence type="predicted"/>
<protein>
    <recommendedName>
        <fullName evidence="1">HicB-like antitoxin of toxin-antitoxin system domain-containing protein</fullName>
    </recommendedName>
</protein>
<dbReference type="SUPFAM" id="SSF143100">
    <property type="entry name" value="TTHA1013/TTHA0281-like"/>
    <property type="match status" value="1"/>
</dbReference>
<name>C6W2K2_DYAFD</name>
<dbReference type="eggNOG" id="COG1598">
    <property type="taxonomic scope" value="Bacteria"/>
</dbReference>
<dbReference type="OrthoDB" id="5419659at2"/>
<dbReference type="RefSeq" id="WP_015812106.1">
    <property type="nucleotide sequence ID" value="NC_013037.1"/>
</dbReference>
<dbReference type="KEGG" id="dfe:Dfer_2639"/>